<dbReference type="Proteomes" id="UP000831787">
    <property type="component" value="Chromosome"/>
</dbReference>
<dbReference type="Pfam" id="PF19618">
    <property type="entry name" value="DUF6123"/>
    <property type="match status" value="1"/>
</dbReference>
<organism evidence="1 2">
    <name type="scientific">Halobacillus salinarum</name>
    <dbReference type="NCBI Taxonomy" id="2932257"/>
    <lineage>
        <taxon>Bacteria</taxon>
        <taxon>Bacillati</taxon>
        <taxon>Bacillota</taxon>
        <taxon>Bacilli</taxon>
        <taxon>Bacillales</taxon>
        <taxon>Bacillaceae</taxon>
        <taxon>Halobacillus</taxon>
    </lineage>
</organism>
<accession>A0ABY4EE70</accession>
<name>A0ABY4EE70_9BACI</name>
<evidence type="ECO:0000313" key="1">
    <source>
        <dbReference type="EMBL" id="UOQ42758.1"/>
    </source>
</evidence>
<evidence type="ECO:0000313" key="2">
    <source>
        <dbReference type="Proteomes" id="UP000831787"/>
    </source>
</evidence>
<proteinExistence type="predicted"/>
<dbReference type="InterPro" id="IPR046126">
    <property type="entry name" value="DUF6123"/>
</dbReference>
<gene>
    <name evidence="1" type="ORF">MUN89_12350</name>
</gene>
<sequence length="102" mass="12116">MTQNSLAYFLEDLWTKGFKLSDEDVRFIYFGKYSVNAAEWKVIIAIKITLKYQHTFDPSFFISVLEHIAKPYITTKKHVFKALEYRGLSKKQHTRNYQKSKS</sequence>
<dbReference type="EMBL" id="CP095073">
    <property type="protein sequence ID" value="UOQ42758.1"/>
    <property type="molecule type" value="Genomic_DNA"/>
</dbReference>
<reference evidence="1 2" key="1">
    <citation type="submission" date="2022-04" db="EMBL/GenBank/DDBJ databases">
        <title>Halobacillus sp. isolated from saltern.</title>
        <authorList>
            <person name="Won M."/>
            <person name="Lee C.-M."/>
            <person name="Woen H.-Y."/>
            <person name="Kwon S.-W."/>
        </authorList>
    </citation>
    <scope>NUCLEOTIDE SEQUENCE [LARGE SCALE GENOMIC DNA]</scope>
    <source>
        <strain evidence="1 2">SSBR10-3</strain>
    </source>
</reference>
<keyword evidence="2" id="KW-1185">Reference proteome</keyword>
<dbReference type="RefSeq" id="WP_244708119.1">
    <property type="nucleotide sequence ID" value="NZ_CP095073.1"/>
</dbReference>
<protein>
    <submittedName>
        <fullName evidence="1">DUF6123 family protein</fullName>
    </submittedName>
</protein>